<sequence length="177" mass="18743">MQDPGEATGGRTGVEEGEDGQQRPRASNFQASSQSSAAEGDQDEVPRESGPQDASSQSVPGRSRPGSPVGLGVAAEEAAVVPQDELPTLLPGPSGDVATTASRLLELSAVEAGMARRSLVANAQRQLLMVPQEYTVNDSTLISINSFLDQLSVVMRNIRHFQFVAVVKRGRGRIHHT</sequence>
<dbReference type="AlphaFoldDB" id="A0A8J6GSL9"/>
<reference evidence="2" key="1">
    <citation type="submission" date="2020-03" db="EMBL/GenBank/DDBJ databases">
        <title>Studies in the Genomics of Life Span.</title>
        <authorList>
            <person name="Glass D."/>
        </authorList>
    </citation>
    <scope>NUCLEOTIDE SEQUENCE</scope>
    <source>
        <strain evidence="2">LTLLF</strain>
        <tissue evidence="2">Muscle</tissue>
    </source>
</reference>
<accession>A0A8J6GSL9</accession>
<dbReference type="Proteomes" id="UP000710432">
    <property type="component" value="Unassembled WGS sequence"/>
</dbReference>
<protein>
    <submittedName>
        <fullName evidence="2">L antigen family member 3-like</fullName>
    </submittedName>
</protein>
<evidence type="ECO:0000313" key="3">
    <source>
        <dbReference type="Proteomes" id="UP000710432"/>
    </source>
</evidence>
<feature type="region of interest" description="Disordered" evidence="1">
    <location>
        <begin position="1"/>
        <end position="70"/>
    </location>
</feature>
<name>A0A8J6GSL9_MICOH</name>
<evidence type="ECO:0000256" key="1">
    <source>
        <dbReference type="SAM" id="MobiDB-lite"/>
    </source>
</evidence>
<gene>
    <name evidence="2" type="ORF">LTLLF_208770</name>
</gene>
<feature type="compositionally biased region" description="Low complexity" evidence="1">
    <location>
        <begin position="26"/>
        <end position="38"/>
    </location>
</feature>
<organism evidence="2 3">
    <name type="scientific">Microtus ochrogaster</name>
    <name type="common">Prairie vole</name>
    <dbReference type="NCBI Taxonomy" id="79684"/>
    <lineage>
        <taxon>Eukaryota</taxon>
        <taxon>Metazoa</taxon>
        <taxon>Chordata</taxon>
        <taxon>Craniata</taxon>
        <taxon>Vertebrata</taxon>
        <taxon>Euteleostomi</taxon>
        <taxon>Mammalia</taxon>
        <taxon>Eutheria</taxon>
        <taxon>Euarchontoglires</taxon>
        <taxon>Glires</taxon>
        <taxon>Rodentia</taxon>
        <taxon>Myomorpha</taxon>
        <taxon>Muroidea</taxon>
        <taxon>Cricetidae</taxon>
        <taxon>Arvicolinae</taxon>
        <taxon>Microtus</taxon>
    </lineage>
</organism>
<comment type="caution">
    <text evidence="2">The sequence shown here is derived from an EMBL/GenBank/DDBJ whole genome shotgun (WGS) entry which is preliminary data.</text>
</comment>
<dbReference type="EMBL" id="JAATJU010004228">
    <property type="protein sequence ID" value="KAH0519641.1"/>
    <property type="molecule type" value="Genomic_DNA"/>
</dbReference>
<evidence type="ECO:0000313" key="2">
    <source>
        <dbReference type="EMBL" id="KAH0519641.1"/>
    </source>
</evidence>
<proteinExistence type="predicted"/>